<reference evidence="2 4" key="1">
    <citation type="submission" date="2017-02" db="EMBL/GenBank/DDBJ databases">
        <authorList>
            <consortium name="Pathogen Informatics"/>
        </authorList>
    </citation>
    <scope>NUCLEOTIDE SEQUENCE [LARGE SCALE GENOMIC DNA]</scope>
    <source>
        <strain evidence="2 4">VRECD0157</strain>
    </source>
</reference>
<name>A0A6N2YEZ9_CLODI</name>
<sequence length="550" mass="60766">MENNHNINIKYKNHQGDMKMNKKILSLGLAVSLILVNFKSVNASSVVEKIYGKDRYETAAKIADKQTYETVILVNTEKSLADGLSASGLSGATKAPILFTQQNKIPADTNRCLKNIKKAYIIGTEDTISKSVEKELDSKNIEVKRIGGEDRLKTSYLIAKEIATIKKVDKVLLTNAYSGEADAMSVSSVATRDGAPIILTDGKSVPFDVKNIQSYCIGSEEIMSNPLVKNTNSVRIEGTDRFETNKNVIDYFFNSADGFYVSDGYQLVDAIAAAPLTKNSPMVLVNDGSDKTVLEGAKNITSVGEINEKVIQQCINASNSNGQPPTITVGSTEVYKGEKFDTGKLNIVAKDNTGKVLPIEVDGFIDTNRVGTYILTLKATDEWGKSTGKRVEIKVLDDKSHDYNSPEFKKMVSTEMYNLINSYRKEKGKEPLLVSSRLEGMANAWSKYMMDKKVFAHYIDGKNAPQVFSEFGMRSEENIAYIYIDSKNVQTTQDAKDLAKAIFEVWKKSPEYNANMLSNEFYSTGFGLYILSDGQVHATQEFLNGNEGSL</sequence>
<evidence type="ECO:0000259" key="1">
    <source>
        <dbReference type="Pfam" id="PF00188"/>
    </source>
</evidence>
<dbReference type="GO" id="GO:0008745">
    <property type="term" value="F:N-acetylmuramoyl-L-alanine amidase activity"/>
    <property type="evidence" value="ECO:0007669"/>
    <property type="project" value="UniProtKB-EC"/>
</dbReference>
<dbReference type="Gene3D" id="3.40.33.10">
    <property type="entry name" value="CAP"/>
    <property type="match status" value="1"/>
</dbReference>
<dbReference type="InterPro" id="IPR035940">
    <property type="entry name" value="CAP_sf"/>
</dbReference>
<gene>
    <name evidence="3" type="primary">lytC_17</name>
    <name evidence="2" type="synonym">lytC_10</name>
    <name evidence="3" type="ORF">PDLFYP43_01625</name>
    <name evidence="2" type="ORF">SAMEA3375112_02102</name>
</gene>
<dbReference type="Pfam" id="PF00188">
    <property type="entry name" value="CAP"/>
    <property type="match status" value="1"/>
</dbReference>
<dbReference type="Pfam" id="PF04122">
    <property type="entry name" value="CW_binding_2"/>
    <property type="match status" value="3"/>
</dbReference>
<dbReference type="Gene3D" id="3.40.50.12090">
    <property type="match status" value="2"/>
</dbReference>
<proteinExistence type="predicted"/>
<feature type="domain" description="SCP" evidence="1">
    <location>
        <begin position="418"/>
        <end position="542"/>
    </location>
</feature>
<dbReference type="AlphaFoldDB" id="A0A6N2YEZ9"/>
<evidence type="ECO:0000313" key="2">
    <source>
        <dbReference type="EMBL" id="SJS43321.1"/>
    </source>
</evidence>
<dbReference type="PANTHER" id="PTHR30032:SF8">
    <property type="entry name" value="GERMINATION-SPECIFIC N-ACETYLMURAMOYL-L-ALANINE AMIDASE"/>
    <property type="match status" value="1"/>
</dbReference>
<dbReference type="InterPro" id="IPR013783">
    <property type="entry name" value="Ig-like_fold"/>
</dbReference>
<dbReference type="EC" id="3.5.1.28" evidence="3"/>
<accession>A0A6N2YEZ9</accession>
<protein>
    <submittedName>
        <fullName evidence="3">N-acetylmuramoyl-L-alanine amidase LytC</fullName>
        <ecNumber evidence="3">3.5.1.28</ecNumber>
    </submittedName>
</protein>
<dbReference type="InterPro" id="IPR007253">
    <property type="entry name" value="Cell_wall-bd_2"/>
</dbReference>
<dbReference type="Proteomes" id="UP000189137">
    <property type="component" value="Unassembled WGS sequence"/>
</dbReference>
<evidence type="ECO:0000313" key="4">
    <source>
        <dbReference type="Proteomes" id="UP000189137"/>
    </source>
</evidence>
<dbReference type="PANTHER" id="PTHR30032">
    <property type="entry name" value="N-ACETYLMURAMOYL-L-ALANINE AMIDASE-RELATED"/>
    <property type="match status" value="1"/>
</dbReference>
<dbReference type="InterPro" id="IPR014044">
    <property type="entry name" value="CAP_dom"/>
</dbReference>
<dbReference type="SUPFAM" id="SSF55797">
    <property type="entry name" value="PR-1-like"/>
    <property type="match status" value="1"/>
</dbReference>
<dbReference type="EMBL" id="CACRUR010000002">
    <property type="protein sequence ID" value="VYT64853.1"/>
    <property type="molecule type" value="Genomic_DNA"/>
</dbReference>
<dbReference type="InterPro" id="IPR051922">
    <property type="entry name" value="Bact_Sporulation_Assoc"/>
</dbReference>
<dbReference type="CDD" id="cd05379">
    <property type="entry name" value="CAP_bacterial"/>
    <property type="match status" value="1"/>
</dbReference>
<dbReference type="EMBL" id="FUPS01000006">
    <property type="protein sequence ID" value="SJS43321.1"/>
    <property type="molecule type" value="Genomic_DNA"/>
</dbReference>
<keyword evidence="3" id="KW-0378">Hydrolase</keyword>
<reference evidence="3" key="2">
    <citation type="submission" date="2019-11" db="EMBL/GenBank/DDBJ databases">
        <authorList>
            <person name="Feng L."/>
        </authorList>
    </citation>
    <scope>NUCLEOTIDE SEQUENCE</scope>
    <source>
        <strain evidence="3">PdifficileLFYP43</strain>
    </source>
</reference>
<organism evidence="3">
    <name type="scientific">Clostridioides difficile</name>
    <name type="common">Peptoclostridium difficile</name>
    <dbReference type="NCBI Taxonomy" id="1496"/>
    <lineage>
        <taxon>Bacteria</taxon>
        <taxon>Bacillati</taxon>
        <taxon>Bacillota</taxon>
        <taxon>Clostridia</taxon>
        <taxon>Peptostreptococcales</taxon>
        <taxon>Peptostreptococcaceae</taxon>
        <taxon>Clostridioides</taxon>
    </lineage>
</organism>
<dbReference type="Gene3D" id="2.60.40.10">
    <property type="entry name" value="Immunoglobulins"/>
    <property type="match status" value="1"/>
</dbReference>
<evidence type="ECO:0000313" key="3">
    <source>
        <dbReference type="EMBL" id="VYT64853.1"/>
    </source>
</evidence>